<feature type="region of interest" description="Disordered" evidence="5">
    <location>
        <begin position="1419"/>
        <end position="1449"/>
    </location>
</feature>
<dbReference type="PANTHER" id="PTHR15706">
    <property type="entry name" value="SH3 MULTIPLE DOMAIN"/>
    <property type="match status" value="1"/>
</dbReference>
<dbReference type="OrthoDB" id="10255964at2759"/>
<dbReference type="SMART" id="SM00326">
    <property type="entry name" value="SH3"/>
    <property type="match status" value="2"/>
</dbReference>
<evidence type="ECO:0000313" key="7">
    <source>
        <dbReference type="EMBL" id="KAF4673163.1"/>
    </source>
</evidence>
<feature type="region of interest" description="Disordered" evidence="5">
    <location>
        <begin position="1371"/>
        <end position="1396"/>
    </location>
</feature>
<dbReference type="GO" id="GO:0005737">
    <property type="term" value="C:cytoplasm"/>
    <property type="evidence" value="ECO:0007669"/>
    <property type="project" value="TreeGrafter"/>
</dbReference>
<evidence type="ECO:0000259" key="6">
    <source>
        <dbReference type="PROSITE" id="PS50002"/>
    </source>
</evidence>
<gene>
    <name evidence="7" type="ORF">FOL47_010871</name>
</gene>
<feature type="compositionally biased region" description="Basic and acidic residues" evidence="5">
    <location>
        <begin position="1378"/>
        <end position="1390"/>
    </location>
</feature>
<protein>
    <recommendedName>
        <fullName evidence="6">SH3 domain-containing protein</fullName>
    </recommendedName>
</protein>
<dbReference type="Proteomes" id="UP000591131">
    <property type="component" value="Unassembled WGS sequence"/>
</dbReference>
<keyword evidence="8" id="KW-1185">Reference proteome</keyword>
<feature type="compositionally biased region" description="Acidic residues" evidence="5">
    <location>
        <begin position="541"/>
        <end position="552"/>
    </location>
</feature>
<dbReference type="Gene3D" id="2.30.30.40">
    <property type="entry name" value="SH3 Domains"/>
    <property type="match status" value="1"/>
</dbReference>
<feature type="region of interest" description="Disordered" evidence="5">
    <location>
        <begin position="1475"/>
        <end position="1498"/>
    </location>
</feature>
<feature type="region of interest" description="Disordered" evidence="5">
    <location>
        <begin position="508"/>
        <end position="630"/>
    </location>
</feature>
<comment type="caution">
    <text evidence="7">The sequence shown here is derived from an EMBL/GenBank/DDBJ whole genome shotgun (WGS) entry which is preliminary data.</text>
</comment>
<dbReference type="InterPro" id="IPR036028">
    <property type="entry name" value="SH3-like_dom_sf"/>
</dbReference>
<sequence>MGCSFSKTSKDAVLKYTVDGASDHQADYEGATENDLFDSAGARPELSSADVDALETIGQSLGKIAFRAEEILLAMPSREVLSVGVEGYVWDFASNQTTKARIQAVEDDHLWISQYACAEPVRIRTYEFTPDWLPPSTASEPLKAFQCRHGFRAASTDSSQLSVSKGDLLIVLEQHVSGWTFARKSRRQKGWLPSNVVAPLLRTCIVNHAYRAYNAEQPDGTLVEIEVVVGDLVQLVERHPSGWTFVKITDFTLEVPLRRCWLPDSILVETELVHTVGRYSGENFDVDDGQVVEVLERHQSGWTFVKMREAYQEKDGSWTHSADWVPDAILKHDPMYEIERREQQQHKLSASLRAALLRIIHSCETEKRAIESALHGVSVNDEGPDGSTMATKVADLAATLDHICSAVGIGHRDTDSDRGDTNMALLKAALAEGTGEGEAEERFPQWCAVGEECRWYSSNQGKFFDVVIVGLKGDDVCFIFKHNTAYYKYATSSDIGVKLLPADDKTILSGPSPKTTGAASTSGSDSISSEGSSSSSSSAEESVEDVMAELAEDGAAPVELTGPKSPSFGDTIEAGIVPTSGETLRDEASAPTAGVEAAIETEVDRGEKDLSSSSSESEDVQGERERWMEDAQEDIEKATYAAEDEQGSPVTTGEIDEPHSTKEVLSEVGAERSGIPLPPPPVFLEEEVTIADVQNLFNRDFAKSRMNRLRAAADLLEAKLETSSSEESDDSCLADFPSDSDKSILEEIARPDFIQKYPELVEVERSMHASIVERKAEAETILSKLETSLHNRTQNCLMKLKHEKLSRLARKFGGVEKVPVDRITKLDAALEVKGRFEQSLEERALQRAKAVVTERTSQLQEMKDIELRLRILEEKVPLLRGIEDRKVQLRNEGAILNEARELSLRLAQLDASVRYSSAGFVYCDVLSAIDMSRLAMQRARKSPHDDQRQAEADCEALGKLLQHIHERIDDEMSNPKDINLEAEEGLQSEDELIQGMNKIERGQRIAFFKNQDNEKLLKLEADAAKLRHDLEHKRVDRLEKLRRDKRNAAIDAYQPLLTVAIAELNSLMLNVKAAHEDLQKSSVAETSEMEQKLEERKMRREREFENKRALFEYDLKLFKAQEKMYSYWEGGGYRKQPLKGILRSVVGYVDDINGLTVGISCRNALATLQYRARMLQARLEKEVGKHKPEEEVEKMKENEPENAAVKAKREKFERKLNAEREEAAASLKSWKLTLEEDLRRNLSAIFDDIRTQVLGPIEDKTLAVGKLISACDDFTLKSEEVLTRAAVWEQVTDELTVSAATLEARMQWKKHITPVLMQAREETQRLVELVRASAQSSTSVHAERCCDDLCRKAEATIEALNAEKEKLLAIAPEPTPSNEHHADVSSDKSPKRATTLDQHVKNVQSLERALAIKSKNMLRPPAPVYRPPSANKRPGVIPPSLKSPKGDRMLFDRNQSASSLEPPIAEPAEFTLVAEAELSGGEECHISPPKASPNAPHV</sequence>
<dbReference type="InterPro" id="IPR001452">
    <property type="entry name" value="SH3_domain"/>
</dbReference>
<feature type="compositionally biased region" description="Low complexity" evidence="5">
    <location>
        <begin position="515"/>
        <end position="540"/>
    </location>
</feature>
<feature type="coiled-coil region" evidence="4">
    <location>
        <begin position="699"/>
        <end position="726"/>
    </location>
</feature>
<keyword evidence="4" id="KW-0175">Coiled coil</keyword>
<keyword evidence="1 3" id="KW-0728">SH3 domain</keyword>
<proteinExistence type="predicted"/>
<feature type="domain" description="SH3" evidence="6">
    <location>
        <begin position="140"/>
        <end position="202"/>
    </location>
</feature>
<dbReference type="PROSITE" id="PS50002">
    <property type="entry name" value="SH3"/>
    <property type="match status" value="1"/>
</dbReference>
<keyword evidence="2" id="KW-0677">Repeat</keyword>
<organism evidence="7 8">
    <name type="scientific">Perkinsus chesapeaki</name>
    <name type="common">Clam parasite</name>
    <name type="synonym">Perkinsus andrewsi</name>
    <dbReference type="NCBI Taxonomy" id="330153"/>
    <lineage>
        <taxon>Eukaryota</taxon>
        <taxon>Sar</taxon>
        <taxon>Alveolata</taxon>
        <taxon>Perkinsozoa</taxon>
        <taxon>Perkinsea</taxon>
        <taxon>Perkinsida</taxon>
        <taxon>Perkinsidae</taxon>
        <taxon>Perkinsus</taxon>
    </lineage>
</organism>
<dbReference type="CDD" id="cd00174">
    <property type="entry name" value="SH3"/>
    <property type="match status" value="1"/>
</dbReference>
<evidence type="ECO:0000313" key="8">
    <source>
        <dbReference type="Proteomes" id="UP000591131"/>
    </source>
</evidence>
<dbReference type="PANTHER" id="PTHR15706:SF2">
    <property type="entry name" value="SH3 AND PX DOMAIN-CONTAINING PROTEIN 2A"/>
    <property type="match status" value="1"/>
</dbReference>
<evidence type="ECO:0000256" key="3">
    <source>
        <dbReference type="PROSITE-ProRule" id="PRU00192"/>
    </source>
</evidence>
<evidence type="ECO:0000256" key="5">
    <source>
        <dbReference type="SAM" id="MobiDB-lite"/>
    </source>
</evidence>
<reference evidence="7 8" key="1">
    <citation type="submission" date="2020-04" db="EMBL/GenBank/DDBJ databases">
        <title>Perkinsus chesapeaki whole genome sequence.</title>
        <authorList>
            <person name="Bogema D.R."/>
        </authorList>
    </citation>
    <scope>NUCLEOTIDE SEQUENCE [LARGE SCALE GENOMIC DNA]</scope>
    <source>
        <strain evidence="7">ATCC PRA-425</strain>
    </source>
</reference>
<name>A0A7J6MNK5_PERCH</name>
<dbReference type="SUPFAM" id="SSF50044">
    <property type="entry name" value="SH3-domain"/>
    <property type="match status" value="1"/>
</dbReference>
<evidence type="ECO:0000256" key="2">
    <source>
        <dbReference type="ARBA" id="ARBA00022737"/>
    </source>
</evidence>
<dbReference type="Pfam" id="PF00018">
    <property type="entry name" value="SH3_1"/>
    <property type="match status" value="1"/>
</dbReference>
<feature type="compositionally biased region" description="Basic and acidic residues" evidence="5">
    <location>
        <begin position="621"/>
        <end position="630"/>
    </location>
</feature>
<evidence type="ECO:0000256" key="4">
    <source>
        <dbReference type="SAM" id="Coils"/>
    </source>
</evidence>
<evidence type="ECO:0000256" key="1">
    <source>
        <dbReference type="ARBA" id="ARBA00022443"/>
    </source>
</evidence>
<feature type="region of interest" description="Disordered" evidence="5">
    <location>
        <begin position="640"/>
        <end position="659"/>
    </location>
</feature>
<dbReference type="InterPro" id="IPR051228">
    <property type="entry name" value="NADPH_Oxidase/PX-Domain"/>
</dbReference>
<dbReference type="EMBL" id="JAAPAO010000089">
    <property type="protein sequence ID" value="KAF4673163.1"/>
    <property type="molecule type" value="Genomic_DNA"/>
</dbReference>
<accession>A0A7J6MNK5</accession>